<dbReference type="PANTHER" id="PTHR43490:SF71">
    <property type="entry name" value="SHORT-CHAIN DEHYDROGENASE_REDUCTASE"/>
    <property type="match status" value="1"/>
</dbReference>
<dbReference type="PANTHER" id="PTHR43490">
    <property type="entry name" value="(+)-NEOMENTHOL DEHYDROGENASE"/>
    <property type="match status" value="1"/>
</dbReference>
<comment type="similarity">
    <text evidence="1 4">Belongs to the short-chain dehydrogenases/reductases (SDR) family.</text>
</comment>
<keyword evidence="2" id="KW-0521">NADP</keyword>
<dbReference type="Gene3D" id="3.40.50.720">
    <property type="entry name" value="NAD(P)-binding Rossmann-like Domain"/>
    <property type="match status" value="1"/>
</dbReference>
<keyword evidence="6" id="KW-1185">Reference proteome</keyword>
<evidence type="ECO:0000256" key="3">
    <source>
        <dbReference type="ARBA" id="ARBA00023002"/>
    </source>
</evidence>
<comment type="caution">
    <text evidence="5">The sequence shown here is derived from an EMBL/GenBank/DDBJ whole genome shotgun (WGS) entry which is preliminary data.</text>
</comment>
<evidence type="ECO:0000256" key="1">
    <source>
        <dbReference type="ARBA" id="ARBA00006484"/>
    </source>
</evidence>
<evidence type="ECO:0000313" key="5">
    <source>
        <dbReference type="EMBL" id="KAJ8565381.1"/>
    </source>
</evidence>
<evidence type="ECO:0000256" key="4">
    <source>
        <dbReference type="RuleBase" id="RU000363"/>
    </source>
</evidence>
<keyword evidence="3" id="KW-0560">Oxidoreductase</keyword>
<dbReference type="SUPFAM" id="SSF51735">
    <property type="entry name" value="NAD(P)-binding Rossmann-fold domains"/>
    <property type="match status" value="1"/>
</dbReference>
<evidence type="ECO:0000256" key="2">
    <source>
        <dbReference type="ARBA" id="ARBA00022857"/>
    </source>
</evidence>
<organism evidence="5 6">
    <name type="scientific">Anisodus acutangulus</name>
    <dbReference type="NCBI Taxonomy" id="402998"/>
    <lineage>
        <taxon>Eukaryota</taxon>
        <taxon>Viridiplantae</taxon>
        <taxon>Streptophyta</taxon>
        <taxon>Embryophyta</taxon>
        <taxon>Tracheophyta</taxon>
        <taxon>Spermatophyta</taxon>
        <taxon>Magnoliopsida</taxon>
        <taxon>eudicotyledons</taxon>
        <taxon>Gunneridae</taxon>
        <taxon>Pentapetalae</taxon>
        <taxon>asterids</taxon>
        <taxon>lamiids</taxon>
        <taxon>Solanales</taxon>
        <taxon>Solanaceae</taxon>
        <taxon>Solanoideae</taxon>
        <taxon>Hyoscyameae</taxon>
        <taxon>Anisodus</taxon>
    </lineage>
</organism>
<dbReference type="Pfam" id="PF00106">
    <property type="entry name" value="adh_short"/>
    <property type="match status" value="1"/>
</dbReference>
<dbReference type="Proteomes" id="UP001152561">
    <property type="component" value="Unassembled WGS sequence"/>
</dbReference>
<protein>
    <submittedName>
        <fullName evidence="5">Uncharacterized protein</fullName>
    </submittedName>
</protein>
<accession>A0A9Q1MTJ5</accession>
<dbReference type="GO" id="GO:0016020">
    <property type="term" value="C:membrane"/>
    <property type="evidence" value="ECO:0007669"/>
    <property type="project" value="TreeGrafter"/>
</dbReference>
<reference evidence="6" key="1">
    <citation type="journal article" date="2023" name="Proc. Natl. Acad. Sci. U.S.A.">
        <title>Genomic and structural basis for evolution of tropane alkaloid biosynthesis.</title>
        <authorList>
            <person name="Wanga Y.-J."/>
            <person name="Taina T."/>
            <person name="Yua J.-Y."/>
            <person name="Lia J."/>
            <person name="Xua B."/>
            <person name="Chenc J."/>
            <person name="D'Auriad J.C."/>
            <person name="Huanga J.-P."/>
            <person name="Huanga S.-X."/>
        </authorList>
    </citation>
    <scope>NUCLEOTIDE SEQUENCE [LARGE SCALE GENOMIC DNA]</scope>
    <source>
        <strain evidence="6">cv. KIB-2019</strain>
    </source>
</reference>
<gene>
    <name evidence="5" type="ORF">K7X08_007957</name>
</gene>
<dbReference type="PRINTS" id="PR00080">
    <property type="entry name" value="SDRFAMILY"/>
</dbReference>
<dbReference type="InterPro" id="IPR002347">
    <property type="entry name" value="SDR_fam"/>
</dbReference>
<proteinExistence type="inferred from homology"/>
<evidence type="ECO:0000313" key="6">
    <source>
        <dbReference type="Proteomes" id="UP001152561"/>
    </source>
</evidence>
<name>A0A9Q1MTJ5_9SOLA</name>
<dbReference type="FunFam" id="3.40.50.720:FF:000312">
    <property type="entry name" value="(+)-neomenthol dehydrogenase"/>
    <property type="match status" value="1"/>
</dbReference>
<dbReference type="InterPro" id="IPR036291">
    <property type="entry name" value="NAD(P)-bd_dom_sf"/>
</dbReference>
<dbReference type="GO" id="GO:0016491">
    <property type="term" value="F:oxidoreductase activity"/>
    <property type="evidence" value="ECO:0007669"/>
    <property type="project" value="UniProtKB-KW"/>
</dbReference>
<dbReference type="AlphaFoldDB" id="A0A9Q1MTJ5"/>
<dbReference type="OrthoDB" id="1933717at2759"/>
<sequence>MAETSNFLATERIAVVTGANKGIGLEICRQLASKGIVVILTARDEIKGAEAIDILKDCGLSNNVIFHQLDVTDTSTIVKLKDFIKARFGKLDILVNNAGVLGVLMDKDVIIGPEQDLFVEKVKVATQTCGLAEECIKTNYYGAKWMIQELLSLLQLSDSPRIVNVSSMAGQLEHVRNEWAIGVLNDSENLTEDKVDEVWNAFLKDFKEGLLENKNWPPFLSAYILSKAAINAYTRILAKKYPDILINCVHPGYVKTDICCNCGTLSVEDGAESPVWLALLSQGSPSGNYFIRKELSPF</sequence>
<dbReference type="PRINTS" id="PR00081">
    <property type="entry name" value="GDHRDH"/>
</dbReference>
<dbReference type="EMBL" id="JAJAGQ010000004">
    <property type="protein sequence ID" value="KAJ8565381.1"/>
    <property type="molecule type" value="Genomic_DNA"/>
</dbReference>